<feature type="coiled-coil region" evidence="6">
    <location>
        <begin position="71"/>
        <end position="98"/>
    </location>
</feature>
<keyword evidence="9" id="KW-1185">Reference proteome</keyword>
<dbReference type="Pfam" id="PF01025">
    <property type="entry name" value="GrpE"/>
    <property type="match status" value="1"/>
</dbReference>
<dbReference type="InterPro" id="IPR000740">
    <property type="entry name" value="GrpE"/>
</dbReference>
<dbReference type="PROSITE" id="PS01071">
    <property type="entry name" value="GRPE"/>
    <property type="match status" value="1"/>
</dbReference>
<sequence length="218" mass="23503">MNRPTDGGGPRRGPSLEIVRDGRRSGGSPATFPARADRREERTERAAGAPPVHGGTDAPQPSRQESPGAELRERTADLQRLKAEYDNYRKRVRRDRLAVREIAVANVLGKLLPVLDAVTEATGQGEVTGGFERVAEELRSELAALGLESFGTVGDSFDPFVHEAVSYRCTDAVERPTCTEILRPGYRVGDHLLRPAQVAVAEPPAGLREAGGDGGMRV</sequence>
<evidence type="ECO:0000313" key="9">
    <source>
        <dbReference type="Proteomes" id="UP001601976"/>
    </source>
</evidence>
<evidence type="ECO:0000256" key="5">
    <source>
        <dbReference type="RuleBase" id="RU004478"/>
    </source>
</evidence>
<dbReference type="CDD" id="cd00446">
    <property type="entry name" value="GrpE"/>
    <property type="match status" value="1"/>
</dbReference>
<comment type="similarity">
    <text evidence="1 3 5">Belongs to the GrpE family.</text>
</comment>
<dbReference type="SUPFAM" id="SSF51064">
    <property type="entry name" value="Head domain of nucleotide exchange factor GrpE"/>
    <property type="match status" value="1"/>
</dbReference>
<feature type="region of interest" description="Disordered" evidence="7">
    <location>
        <begin position="1"/>
        <end position="71"/>
    </location>
</feature>
<accession>A0ABW6RK08</accession>
<proteinExistence type="inferred from homology"/>
<keyword evidence="2 3" id="KW-0143">Chaperone</keyword>
<feature type="compositionally biased region" description="Basic and acidic residues" evidence="7">
    <location>
        <begin position="35"/>
        <end position="45"/>
    </location>
</feature>
<name>A0ABW6RK08_9ACTN</name>
<dbReference type="Gene3D" id="3.90.20.20">
    <property type="match status" value="1"/>
</dbReference>
<feature type="compositionally biased region" description="Gly residues" evidence="7">
    <location>
        <begin position="1"/>
        <end position="11"/>
    </location>
</feature>
<organism evidence="8 9">
    <name type="scientific">Streptomyces flavidovirens</name>
    <dbReference type="NCBI Taxonomy" id="67298"/>
    <lineage>
        <taxon>Bacteria</taxon>
        <taxon>Bacillati</taxon>
        <taxon>Actinomycetota</taxon>
        <taxon>Actinomycetes</taxon>
        <taxon>Kitasatosporales</taxon>
        <taxon>Streptomycetaceae</taxon>
        <taxon>Streptomyces</taxon>
    </lineage>
</organism>
<dbReference type="Proteomes" id="UP001601976">
    <property type="component" value="Unassembled WGS sequence"/>
</dbReference>
<evidence type="ECO:0000256" key="3">
    <source>
        <dbReference type="HAMAP-Rule" id="MF_01151"/>
    </source>
</evidence>
<dbReference type="SUPFAM" id="SSF58014">
    <property type="entry name" value="Coiled-coil domain of nucleotide exchange factor GrpE"/>
    <property type="match status" value="1"/>
</dbReference>
<dbReference type="InterPro" id="IPR013805">
    <property type="entry name" value="GrpE_CC"/>
</dbReference>
<evidence type="ECO:0000256" key="2">
    <source>
        <dbReference type="ARBA" id="ARBA00023186"/>
    </source>
</evidence>
<dbReference type="HAMAP" id="MF_01151">
    <property type="entry name" value="GrpE"/>
    <property type="match status" value="1"/>
</dbReference>
<evidence type="ECO:0000313" key="8">
    <source>
        <dbReference type="EMBL" id="MFF3341893.1"/>
    </source>
</evidence>
<keyword evidence="6" id="KW-0175">Coiled coil</keyword>
<dbReference type="Gene3D" id="2.30.22.10">
    <property type="entry name" value="Head domain of nucleotide exchange factor GrpE"/>
    <property type="match status" value="1"/>
</dbReference>
<reference evidence="8 9" key="1">
    <citation type="submission" date="2024-10" db="EMBL/GenBank/DDBJ databases">
        <title>The Natural Products Discovery Center: Release of the First 8490 Sequenced Strains for Exploring Actinobacteria Biosynthetic Diversity.</title>
        <authorList>
            <person name="Kalkreuter E."/>
            <person name="Kautsar S.A."/>
            <person name="Yang D."/>
            <person name="Bader C.D."/>
            <person name="Teijaro C.N."/>
            <person name="Fluegel L."/>
            <person name="Davis C.M."/>
            <person name="Simpson J.R."/>
            <person name="Lauterbach L."/>
            <person name="Steele A.D."/>
            <person name="Gui C."/>
            <person name="Meng S."/>
            <person name="Li G."/>
            <person name="Viehrig K."/>
            <person name="Ye F."/>
            <person name="Su P."/>
            <person name="Kiefer A.F."/>
            <person name="Nichols A."/>
            <person name="Cepeda A.J."/>
            <person name="Yan W."/>
            <person name="Fan B."/>
            <person name="Jiang Y."/>
            <person name="Adhikari A."/>
            <person name="Zheng C.-J."/>
            <person name="Schuster L."/>
            <person name="Cowan T.M."/>
            <person name="Smanski M.J."/>
            <person name="Chevrette M.G."/>
            <person name="De Carvalho L.P.S."/>
            <person name="Shen B."/>
        </authorList>
    </citation>
    <scope>NUCLEOTIDE SEQUENCE [LARGE SCALE GENOMIC DNA]</scope>
    <source>
        <strain evidence="8 9">NPDC003029</strain>
    </source>
</reference>
<comment type="caution">
    <text evidence="8">The sequence shown here is derived from an EMBL/GenBank/DDBJ whole genome shotgun (WGS) entry which is preliminary data.</text>
</comment>
<keyword evidence="3" id="KW-0963">Cytoplasm</keyword>
<keyword evidence="3 4" id="KW-0346">Stress response</keyword>
<comment type="subcellular location">
    <subcellularLocation>
        <location evidence="3">Cytoplasm</location>
    </subcellularLocation>
</comment>
<comment type="subunit">
    <text evidence="3">Homodimer.</text>
</comment>
<dbReference type="PANTHER" id="PTHR21237:SF23">
    <property type="entry name" value="GRPE PROTEIN HOMOLOG, MITOCHONDRIAL"/>
    <property type="match status" value="1"/>
</dbReference>
<dbReference type="PRINTS" id="PR00773">
    <property type="entry name" value="GRPEPROTEIN"/>
</dbReference>
<dbReference type="EMBL" id="JBIAPK010000008">
    <property type="protein sequence ID" value="MFF3341893.1"/>
    <property type="molecule type" value="Genomic_DNA"/>
</dbReference>
<comment type="function">
    <text evidence="3 4">Participates actively in the response to hyperosmotic and heat shock by preventing the aggregation of stress-denatured proteins, in association with DnaK and GrpE. It is the nucleotide exchange factor for DnaK and may function as a thermosensor. Unfolded proteins bind initially to DnaJ; upon interaction with the DnaJ-bound protein, DnaK hydrolyzes its bound ATP, resulting in the formation of a stable complex. GrpE releases ADP from DnaK; ATP binding to DnaK triggers the release of the substrate protein, thus completing the reaction cycle. Several rounds of ATP-dependent interactions between DnaJ, DnaK and GrpE are required for fully efficient folding.</text>
</comment>
<evidence type="ECO:0000256" key="1">
    <source>
        <dbReference type="ARBA" id="ARBA00009054"/>
    </source>
</evidence>
<evidence type="ECO:0000256" key="4">
    <source>
        <dbReference type="RuleBase" id="RU000639"/>
    </source>
</evidence>
<protein>
    <recommendedName>
        <fullName evidence="3 4">Protein GrpE</fullName>
    </recommendedName>
    <alternativeName>
        <fullName evidence="3">HSP-70 cofactor</fullName>
    </alternativeName>
</protein>
<dbReference type="PANTHER" id="PTHR21237">
    <property type="entry name" value="GRPE PROTEIN"/>
    <property type="match status" value="1"/>
</dbReference>
<evidence type="ECO:0000256" key="7">
    <source>
        <dbReference type="SAM" id="MobiDB-lite"/>
    </source>
</evidence>
<dbReference type="RefSeq" id="WP_387896858.1">
    <property type="nucleotide sequence ID" value="NZ_JBIAPK010000008.1"/>
</dbReference>
<gene>
    <name evidence="3 8" type="primary">grpE</name>
    <name evidence="8" type="ORF">ACFYWW_24720</name>
</gene>
<evidence type="ECO:0000256" key="6">
    <source>
        <dbReference type="SAM" id="Coils"/>
    </source>
</evidence>
<dbReference type="InterPro" id="IPR009012">
    <property type="entry name" value="GrpE_head"/>
</dbReference>